<feature type="transmembrane region" description="Helical" evidence="3">
    <location>
        <begin position="231"/>
        <end position="252"/>
    </location>
</feature>
<dbReference type="PANTHER" id="PTHR22550:SF5">
    <property type="entry name" value="LEUCINE ZIPPER PROTEIN 4"/>
    <property type="match status" value="1"/>
</dbReference>
<evidence type="ECO:0000313" key="5">
    <source>
        <dbReference type="Proteomes" id="UP001596044"/>
    </source>
</evidence>
<dbReference type="InterPro" id="IPR004995">
    <property type="entry name" value="Spore_Ger"/>
</dbReference>
<feature type="transmembrane region" description="Helical" evidence="3">
    <location>
        <begin position="362"/>
        <end position="383"/>
    </location>
</feature>
<organism evidence="4 5">
    <name type="scientific">Paenibacillus aestuarii</name>
    <dbReference type="NCBI Taxonomy" id="516965"/>
    <lineage>
        <taxon>Bacteria</taxon>
        <taxon>Bacillati</taxon>
        <taxon>Bacillota</taxon>
        <taxon>Bacilli</taxon>
        <taxon>Bacillales</taxon>
        <taxon>Paenibacillaceae</taxon>
        <taxon>Paenibacillus</taxon>
    </lineage>
</organism>
<keyword evidence="5" id="KW-1185">Reference proteome</keyword>
<comment type="similarity">
    <text evidence="1">Belongs to the GerABKA family.</text>
</comment>
<keyword evidence="2 3" id="KW-0472">Membrane</keyword>
<dbReference type="Proteomes" id="UP001596044">
    <property type="component" value="Unassembled WGS sequence"/>
</dbReference>
<dbReference type="RefSeq" id="WP_270877403.1">
    <property type="nucleotide sequence ID" value="NZ_JAQFVF010000001.1"/>
</dbReference>
<dbReference type="InterPro" id="IPR050768">
    <property type="entry name" value="UPF0353/GerABKA_families"/>
</dbReference>
<dbReference type="PIRSF" id="PIRSF005690">
    <property type="entry name" value="GerBA"/>
    <property type="match status" value="1"/>
</dbReference>
<protein>
    <submittedName>
        <fullName evidence="4">Spore germination protein</fullName>
    </submittedName>
</protein>
<sequence>MPTENLIVSRIKKSLPHSIDLIVQHAVNDQIEVDFLYFSTAIDHSLFYQLVSMPLFDSQSYEQFQEKLSIFGAKKSTTITDAVNQMLQGSIVVVYYDDIICLNIKKVWNEDPEQTTTENVVLGSNKAFAEDITSKLSIVRTRYKRQELTAQQFEIGTQSHTKVMLVFDHELAKPDVITLIQEKLRTINVDVLQSSGQLEKLLNKRRYSLFPTMMITERPDRATLCLAQGKVVILVEGTQFVLIMPAVFFDFMSAMDDLYQSFWVSRLLVSLRYVSLFITLVLPSLYIAIVSYNPELFRVQLTLSIAGSRAAVPYPSYIEVLFMLFMIEALTEASLRLPKFIGSTATTVGGLILGQAAQQAGLVSSIMIIITSAVAISNFVIPINAMSFAMRFVKYVLILFASLFGIIGTTVGLFLVIGYLVSLRSFGEPYLKISIGEKVVSFPSPSSAPDGEAT</sequence>
<keyword evidence="3" id="KW-0812">Transmembrane</keyword>
<evidence type="ECO:0000256" key="3">
    <source>
        <dbReference type="SAM" id="Phobius"/>
    </source>
</evidence>
<accession>A0ABW0K4K5</accession>
<feature type="transmembrane region" description="Helical" evidence="3">
    <location>
        <begin position="395"/>
        <end position="421"/>
    </location>
</feature>
<feature type="transmembrane region" description="Helical" evidence="3">
    <location>
        <begin position="312"/>
        <end position="330"/>
    </location>
</feature>
<evidence type="ECO:0000256" key="1">
    <source>
        <dbReference type="ARBA" id="ARBA00005278"/>
    </source>
</evidence>
<evidence type="ECO:0000256" key="2">
    <source>
        <dbReference type="ARBA" id="ARBA00023136"/>
    </source>
</evidence>
<gene>
    <name evidence="4" type="ORF">ACFPOG_05620</name>
</gene>
<evidence type="ECO:0000313" key="4">
    <source>
        <dbReference type="EMBL" id="MFC5447727.1"/>
    </source>
</evidence>
<dbReference type="PANTHER" id="PTHR22550">
    <property type="entry name" value="SPORE GERMINATION PROTEIN"/>
    <property type="match status" value="1"/>
</dbReference>
<feature type="transmembrane region" description="Helical" evidence="3">
    <location>
        <begin position="273"/>
        <end position="292"/>
    </location>
</feature>
<comment type="caution">
    <text evidence="4">The sequence shown here is derived from an EMBL/GenBank/DDBJ whole genome shotgun (WGS) entry which is preliminary data.</text>
</comment>
<dbReference type="Pfam" id="PF03323">
    <property type="entry name" value="GerA"/>
    <property type="match status" value="1"/>
</dbReference>
<dbReference type="EMBL" id="JBHSMJ010000009">
    <property type="protein sequence ID" value="MFC5447727.1"/>
    <property type="molecule type" value="Genomic_DNA"/>
</dbReference>
<name>A0ABW0K4K5_9BACL</name>
<keyword evidence="3" id="KW-1133">Transmembrane helix</keyword>
<proteinExistence type="inferred from homology"/>
<reference evidence="5" key="1">
    <citation type="journal article" date="2019" name="Int. J. Syst. Evol. Microbiol.">
        <title>The Global Catalogue of Microorganisms (GCM) 10K type strain sequencing project: providing services to taxonomists for standard genome sequencing and annotation.</title>
        <authorList>
            <consortium name="The Broad Institute Genomics Platform"/>
            <consortium name="The Broad Institute Genome Sequencing Center for Infectious Disease"/>
            <person name="Wu L."/>
            <person name="Ma J."/>
        </authorList>
    </citation>
    <scope>NUCLEOTIDE SEQUENCE [LARGE SCALE GENOMIC DNA]</scope>
    <source>
        <strain evidence="5">KACC 11904</strain>
    </source>
</reference>